<feature type="compositionally biased region" description="Polar residues" evidence="2">
    <location>
        <begin position="59"/>
        <end position="76"/>
    </location>
</feature>
<evidence type="ECO:0000313" key="5">
    <source>
        <dbReference type="EMBL" id="GIZ44646.1"/>
    </source>
</evidence>
<organism evidence="5 6">
    <name type="scientific">Cercospora kikuchii</name>
    <dbReference type="NCBI Taxonomy" id="84275"/>
    <lineage>
        <taxon>Eukaryota</taxon>
        <taxon>Fungi</taxon>
        <taxon>Dikarya</taxon>
        <taxon>Ascomycota</taxon>
        <taxon>Pezizomycotina</taxon>
        <taxon>Dothideomycetes</taxon>
        <taxon>Dothideomycetidae</taxon>
        <taxon>Mycosphaerellales</taxon>
        <taxon>Mycosphaerellaceae</taxon>
        <taxon>Cercospora</taxon>
    </lineage>
</organism>
<feature type="region of interest" description="Disordered" evidence="2">
    <location>
        <begin position="1"/>
        <end position="83"/>
    </location>
</feature>
<gene>
    <name evidence="5" type="ORF">CKM354_000783800</name>
</gene>
<feature type="region of interest" description="Disordered" evidence="2">
    <location>
        <begin position="369"/>
        <end position="406"/>
    </location>
</feature>
<feature type="compositionally biased region" description="Basic and acidic residues" evidence="2">
    <location>
        <begin position="835"/>
        <end position="844"/>
    </location>
</feature>
<feature type="region of interest" description="Disordered" evidence="2">
    <location>
        <begin position="140"/>
        <end position="162"/>
    </location>
</feature>
<feature type="coiled-coil region" evidence="1">
    <location>
        <begin position="686"/>
        <end position="745"/>
    </location>
</feature>
<dbReference type="InterPro" id="IPR036397">
    <property type="entry name" value="RNaseH_sf"/>
</dbReference>
<feature type="compositionally biased region" description="Basic and acidic residues" evidence="2">
    <location>
        <begin position="1"/>
        <end position="10"/>
    </location>
</feature>
<keyword evidence="6" id="KW-1185">Reference proteome</keyword>
<dbReference type="Proteomes" id="UP000825890">
    <property type="component" value="Unassembled WGS sequence"/>
</dbReference>
<dbReference type="OrthoDB" id="3261222at2759"/>
<dbReference type="SUPFAM" id="SSF56672">
    <property type="entry name" value="DNA/RNA polymerases"/>
    <property type="match status" value="1"/>
</dbReference>
<dbReference type="InterPro" id="IPR043502">
    <property type="entry name" value="DNA/RNA_pol_sf"/>
</dbReference>
<feature type="domain" description="RNase H type-1" evidence="4">
    <location>
        <begin position="1376"/>
        <end position="1514"/>
    </location>
</feature>
<feature type="region of interest" description="Disordered" evidence="2">
    <location>
        <begin position="828"/>
        <end position="851"/>
    </location>
</feature>
<evidence type="ECO:0000313" key="6">
    <source>
        <dbReference type="Proteomes" id="UP000825890"/>
    </source>
</evidence>
<name>A0A9P3CLS2_9PEZI</name>
<feature type="compositionally biased region" description="Low complexity" evidence="2">
    <location>
        <begin position="378"/>
        <end position="391"/>
    </location>
</feature>
<evidence type="ECO:0000259" key="3">
    <source>
        <dbReference type="PROSITE" id="PS50878"/>
    </source>
</evidence>
<dbReference type="SUPFAM" id="SSF53098">
    <property type="entry name" value="Ribonuclease H-like"/>
    <property type="match status" value="1"/>
</dbReference>
<proteinExistence type="predicted"/>
<evidence type="ECO:0000256" key="1">
    <source>
        <dbReference type="SAM" id="Coils"/>
    </source>
</evidence>
<feature type="compositionally biased region" description="Low complexity" evidence="2">
    <location>
        <begin position="14"/>
        <end position="28"/>
    </location>
</feature>
<dbReference type="InterPro" id="IPR012337">
    <property type="entry name" value="RNaseH-like_sf"/>
</dbReference>
<evidence type="ECO:0000259" key="4">
    <source>
        <dbReference type="PROSITE" id="PS50879"/>
    </source>
</evidence>
<dbReference type="InterPro" id="IPR036691">
    <property type="entry name" value="Endo/exonu/phosph_ase_sf"/>
</dbReference>
<dbReference type="PROSITE" id="PS50879">
    <property type="entry name" value="RNASE_H_1"/>
    <property type="match status" value="1"/>
</dbReference>
<evidence type="ECO:0000256" key="2">
    <source>
        <dbReference type="SAM" id="MobiDB-lite"/>
    </source>
</evidence>
<sequence>MVATEAEGRGEVGAAPASADPPAASAAAGRGKAGETEGAEWAVVTRARQRGRPKGSGGQQKIQFASGTPTFEQASEATRKRKAETTMAERLEQVYALLEKVLRQHQEEREAVAAERKVEREERAKMAKEIETMKRLLQQVGQTPTAGPSPPRQATAGQGKTTYANVARTPSASGKAGHPAARDERVVAINFARTTTDTTDFQGIKKTLQEGVDGHDATKGLKITCLRPGPRERIDVIFTTKKEAEVARAHQQWAKAQVPGIRMEGERWYPIRCDGVAKRAVLETESEQRTTLRADVAETFAKENNVHGIDFTVAKTRWISSFNPAKKMGTLVLWLKSKLAADHLIATGMALFGATGAWKGSAARNVRGHTLTGPAPPNNTNAPRAAKPATRYSHGSADFTRNTRNTGDKRTGRIGLLNDELLKDYIAIAIVEPYIYKHPQTGQPTVPAHRHWQTIRPTETRGEVHPRHAFRAMLWVRHDLKAEPIETASADVVAAIIHTTSPKTLLIAAYDPNYNSTVDGKAVALQARLTAIESAIERAEARYGDVDTIVTTDLNRHYEIWGGRTVAPARQDESDAIVALMHGRSLASLLPAGTITWEHQSRDLRSTPDIILGSRGVQLRLIQCTIHATDYGSDHKAVYIGLSSTQKEVTEARTRRLYKHAEWDRVREYIQNREGQWRTAEPIRTLSQLNEEASKLTQVVQDALEVVVPRAKPSPYAKRWWNDELSTLRNTLTQFRNRVTTLRRRGEDTLHARERVCQARKAYFGAIDEQKKRHWTEFLNDDANIWKAHRYTRTVTPAFKVPTLQHGTQTAEEDDEKASLLMQTFYPLPPSPSHTEQEPTRPRPEGIPATLPKLTLREVQRAIKRAHPRKAAGPDEITFEVWQEVWPLIGHTVLRIYQASLDMRRLPMAWKTARIVALRKPGKPDYTKPKAFRPISLLATISKGLEAVVAARLSYLAEAHQLLPPNHFGGRRKRSAEQALNVVVERIYEAWRSRRTLSLVSFDVQGAFNGVHPNVLERRLRNRHIPEGIAEWVADFCYNRRATVQVGGYESEAREIAHSGIPQGSPLSPILYVFYNADLVEREIDKHGGSIGFIDDFNAWVTGDTEEGNTANIQHAIIPHAEAWAQRSGAIFEAEKTSLIHFTPPSWVIERRSGNRSTQPLLFQGIPVHPQQHVKVLGVTLDTKLKMGDHVRKVSAKAGCAAAALVGIKGIRPKQMRQLYKACVVPIIDYAASVWYKVDNESWRYLRDLDKTQRLGARTVLRAFRTTGLRVLEAEASLERTTARLERKVTDHIAKLLALPADHPAGMAARIQVRRERRVESPVTAAVQKYPAILKKEGPVRYVDYPWLQAPWEDFSKQVRIHSEEKARAEGTGPRRFYARSYYTDAAIQAEKVSIAVVADEPFQVDVVYRDEIGHTKTCSILTAELLAIAAALHNAGKGQRYPRVRVLSDSQRALRAIAEGECGLAQRPALGLTLQKLRKAIEYQKDIYLTWVPAHKGVPGNEAADQVAKDPSYTECTSPKDMFYAREMSGIRHQLRERQQRGEQTGNRTATAGRYTWQLDQALPGKHTKLMYDKLRSDEAAVLVQARTGHCHLRQSLYRLKRAETPECECGRGQETIKHVLFICPQWAQQRQALREVAGDRWGDASYLLGGWTTRKHYRTGELRDGPREKWKPDTEVIRATIAFLQSTGRLDATRA</sequence>
<dbReference type="CDD" id="cd01650">
    <property type="entry name" value="RT_nLTR_like"/>
    <property type="match status" value="1"/>
</dbReference>
<dbReference type="PANTHER" id="PTHR33481">
    <property type="entry name" value="REVERSE TRANSCRIPTASE"/>
    <property type="match status" value="1"/>
</dbReference>
<dbReference type="Gene3D" id="3.60.10.10">
    <property type="entry name" value="Endonuclease/exonuclease/phosphatase"/>
    <property type="match status" value="1"/>
</dbReference>
<dbReference type="InterPro" id="IPR005135">
    <property type="entry name" value="Endo/exonuclease/phosphatase"/>
</dbReference>
<dbReference type="RefSeq" id="XP_044659133.1">
    <property type="nucleotide sequence ID" value="XM_044803198.1"/>
</dbReference>
<dbReference type="InterPro" id="IPR002156">
    <property type="entry name" value="RNaseH_domain"/>
</dbReference>
<keyword evidence="1" id="KW-0175">Coiled coil</keyword>
<comment type="caution">
    <text evidence="5">The sequence shown here is derived from an EMBL/GenBank/DDBJ whole genome shotgun (WGS) entry which is preliminary data.</text>
</comment>
<dbReference type="Pfam" id="PF00075">
    <property type="entry name" value="RNase_H"/>
    <property type="match status" value="1"/>
</dbReference>
<protein>
    <recommendedName>
        <fullName evidence="7">Reverse transcriptase</fullName>
    </recommendedName>
</protein>
<reference evidence="5 6" key="1">
    <citation type="submission" date="2021-01" db="EMBL/GenBank/DDBJ databases">
        <title>Cercospora kikuchii MAFF 305040 whole genome shotgun sequence.</title>
        <authorList>
            <person name="Kashiwa T."/>
            <person name="Suzuki T."/>
        </authorList>
    </citation>
    <scope>NUCLEOTIDE SEQUENCE [LARGE SCALE GENOMIC DNA]</scope>
    <source>
        <strain evidence="5 6">MAFF 305040</strain>
    </source>
</reference>
<dbReference type="EMBL" id="BOLY01000005">
    <property type="protein sequence ID" value="GIZ44646.1"/>
    <property type="molecule type" value="Genomic_DNA"/>
</dbReference>
<dbReference type="Pfam" id="PF14529">
    <property type="entry name" value="Exo_endo_phos_2"/>
    <property type="match status" value="1"/>
</dbReference>
<dbReference type="PANTHER" id="PTHR33481:SF1">
    <property type="entry name" value="ENDONUCLEASE_EXONUCLEASE_PHOSPHATASE DOMAIN-CONTAINING PROTEIN-RELATED"/>
    <property type="match status" value="1"/>
</dbReference>
<dbReference type="SUPFAM" id="SSF56219">
    <property type="entry name" value="DNase I-like"/>
    <property type="match status" value="1"/>
</dbReference>
<accession>A0A9P3CLS2</accession>
<feature type="coiled-coil region" evidence="1">
    <location>
        <begin position="88"/>
        <end position="131"/>
    </location>
</feature>
<dbReference type="GO" id="GO:0003676">
    <property type="term" value="F:nucleic acid binding"/>
    <property type="evidence" value="ECO:0007669"/>
    <property type="project" value="InterPro"/>
</dbReference>
<dbReference type="PROSITE" id="PS50878">
    <property type="entry name" value="RT_POL"/>
    <property type="match status" value="1"/>
</dbReference>
<dbReference type="GeneID" id="68293413"/>
<evidence type="ECO:0008006" key="7">
    <source>
        <dbReference type="Google" id="ProtNLM"/>
    </source>
</evidence>
<feature type="domain" description="Reverse transcriptase" evidence="3">
    <location>
        <begin position="899"/>
        <end position="1168"/>
    </location>
</feature>
<dbReference type="GO" id="GO:0004523">
    <property type="term" value="F:RNA-DNA hybrid ribonuclease activity"/>
    <property type="evidence" value="ECO:0007669"/>
    <property type="project" value="InterPro"/>
</dbReference>
<dbReference type="Gene3D" id="3.30.420.10">
    <property type="entry name" value="Ribonuclease H-like superfamily/Ribonuclease H"/>
    <property type="match status" value="1"/>
</dbReference>
<dbReference type="InterPro" id="IPR000477">
    <property type="entry name" value="RT_dom"/>
</dbReference>
<dbReference type="Pfam" id="PF00078">
    <property type="entry name" value="RVT_1"/>
    <property type="match status" value="1"/>
</dbReference>